<organism evidence="2 3">
    <name type="scientific">Solanum commersonii</name>
    <name type="common">Commerson's wild potato</name>
    <name type="synonym">Commerson's nightshade</name>
    <dbReference type="NCBI Taxonomy" id="4109"/>
    <lineage>
        <taxon>Eukaryota</taxon>
        <taxon>Viridiplantae</taxon>
        <taxon>Streptophyta</taxon>
        <taxon>Embryophyta</taxon>
        <taxon>Tracheophyta</taxon>
        <taxon>Spermatophyta</taxon>
        <taxon>Magnoliopsida</taxon>
        <taxon>eudicotyledons</taxon>
        <taxon>Gunneridae</taxon>
        <taxon>Pentapetalae</taxon>
        <taxon>asterids</taxon>
        <taxon>lamiids</taxon>
        <taxon>Solanales</taxon>
        <taxon>Solanaceae</taxon>
        <taxon>Solanoideae</taxon>
        <taxon>Solaneae</taxon>
        <taxon>Solanum</taxon>
    </lineage>
</organism>
<proteinExistence type="predicted"/>
<gene>
    <name evidence="2" type="ORF">H5410_061145</name>
</gene>
<feature type="compositionally biased region" description="Basic residues" evidence="1">
    <location>
        <begin position="64"/>
        <end position="78"/>
    </location>
</feature>
<reference evidence="2 3" key="1">
    <citation type="submission" date="2020-09" db="EMBL/GenBank/DDBJ databases">
        <title>De no assembly of potato wild relative species, Solanum commersonii.</title>
        <authorList>
            <person name="Cho K."/>
        </authorList>
    </citation>
    <scope>NUCLEOTIDE SEQUENCE [LARGE SCALE GENOMIC DNA]</scope>
    <source>
        <strain evidence="2">LZ3.2</strain>
        <tissue evidence="2">Leaf</tissue>
    </source>
</reference>
<keyword evidence="3" id="KW-1185">Reference proteome</keyword>
<dbReference type="EMBL" id="JACXVP010000012">
    <property type="protein sequence ID" value="KAG5571379.1"/>
    <property type="molecule type" value="Genomic_DNA"/>
</dbReference>
<protein>
    <submittedName>
        <fullName evidence="2">Uncharacterized protein</fullName>
    </submittedName>
</protein>
<evidence type="ECO:0000313" key="3">
    <source>
        <dbReference type="Proteomes" id="UP000824120"/>
    </source>
</evidence>
<comment type="caution">
    <text evidence="2">The sequence shown here is derived from an EMBL/GenBank/DDBJ whole genome shotgun (WGS) entry which is preliminary data.</text>
</comment>
<evidence type="ECO:0000313" key="2">
    <source>
        <dbReference type="EMBL" id="KAG5571379.1"/>
    </source>
</evidence>
<feature type="region of interest" description="Disordered" evidence="1">
    <location>
        <begin position="64"/>
        <end position="87"/>
    </location>
</feature>
<name>A0A9J5W6W9_SOLCO</name>
<evidence type="ECO:0000256" key="1">
    <source>
        <dbReference type="SAM" id="MobiDB-lite"/>
    </source>
</evidence>
<dbReference type="AlphaFoldDB" id="A0A9J5W6W9"/>
<sequence length="87" mass="10208">MKSTKRGIAECIVFWLARERSRKTKTSKLIADGIGLTKAEAVLKVTTQCSREIELIWGTKHGRHQAKRNKVAKRRKKRWPDDRLIHW</sequence>
<accession>A0A9J5W6W9</accession>
<dbReference type="Proteomes" id="UP000824120">
    <property type="component" value="Chromosome 12"/>
</dbReference>